<sequence>MDADSDITGDRRNCRPKGFPSVFGFVVTLSFPSIPYYHPRLILTRLCHPIVLHHSLRLPVFTLLVCITDLYEICLFAFFDTFFVRQSFSISLEWLAGQRCPSSPSHTEYTRDCFAPATHAYQFCWIWGVSSVNRRDSPH</sequence>
<evidence type="ECO:0000313" key="2">
    <source>
        <dbReference type="EMBL" id="KAF9503133.1"/>
    </source>
</evidence>
<evidence type="ECO:0000256" key="1">
    <source>
        <dbReference type="SAM" id="Phobius"/>
    </source>
</evidence>
<dbReference type="Proteomes" id="UP000886523">
    <property type="component" value="Unassembled WGS sequence"/>
</dbReference>
<feature type="transmembrane region" description="Helical" evidence="1">
    <location>
        <begin position="21"/>
        <end position="38"/>
    </location>
</feature>
<keyword evidence="1" id="KW-0472">Membrane</keyword>
<gene>
    <name evidence="2" type="ORF">BS47DRAFT_879493</name>
</gene>
<name>A0A9P6ABU9_9AGAM</name>
<protein>
    <submittedName>
        <fullName evidence="2">Uncharacterized protein</fullName>
    </submittedName>
</protein>
<dbReference type="AlphaFoldDB" id="A0A9P6ABU9"/>
<keyword evidence="1" id="KW-0812">Transmembrane</keyword>
<keyword evidence="1" id="KW-1133">Transmembrane helix</keyword>
<keyword evidence="3" id="KW-1185">Reference proteome</keyword>
<comment type="caution">
    <text evidence="2">The sequence shown here is derived from an EMBL/GenBank/DDBJ whole genome shotgun (WGS) entry which is preliminary data.</text>
</comment>
<reference evidence="2" key="1">
    <citation type="journal article" date="2020" name="Nat. Commun.">
        <title>Large-scale genome sequencing of mycorrhizal fungi provides insights into the early evolution of symbiotic traits.</title>
        <authorList>
            <person name="Miyauchi S."/>
            <person name="Kiss E."/>
            <person name="Kuo A."/>
            <person name="Drula E."/>
            <person name="Kohler A."/>
            <person name="Sanchez-Garcia M."/>
            <person name="Morin E."/>
            <person name="Andreopoulos B."/>
            <person name="Barry K.W."/>
            <person name="Bonito G."/>
            <person name="Buee M."/>
            <person name="Carver A."/>
            <person name="Chen C."/>
            <person name="Cichocki N."/>
            <person name="Clum A."/>
            <person name="Culley D."/>
            <person name="Crous P.W."/>
            <person name="Fauchery L."/>
            <person name="Girlanda M."/>
            <person name="Hayes R.D."/>
            <person name="Keri Z."/>
            <person name="LaButti K."/>
            <person name="Lipzen A."/>
            <person name="Lombard V."/>
            <person name="Magnuson J."/>
            <person name="Maillard F."/>
            <person name="Murat C."/>
            <person name="Nolan M."/>
            <person name="Ohm R.A."/>
            <person name="Pangilinan J."/>
            <person name="Pereira M.F."/>
            <person name="Perotto S."/>
            <person name="Peter M."/>
            <person name="Pfister S."/>
            <person name="Riley R."/>
            <person name="Sitrit Y."/>
            <person name="Stielow J.B."/>
            <person name="Szollosi G."/>
            <person name="Zifcakova L."/>
            <person name="Stursova M."/>
            <person name="Spatafora J.W."/>
            <person name="Tedersoo L."/>
            <person name="Vaario L.M."/>
            <person name="Yamada A."/>
            <person name="Yan M."/>
            <person name="Wang P."/>
            <person name="Xu J."/>
            <person name="Bruns T."/>
            <person name="Baldrian P."/>
            <person name="Vilgalys R."/>
            <person name="Dunand C."/>
            <person name="Henrissat B."/>
            <person name="Grigoriev I.V."/>
            <person name="Hibbett D."/>
            <person name="Nagy L.G."/>
            <person name="Martin F.M."/>
        </authorList>
    </citation>
    <scope>NUCLEOTIDE SEQUENCE</scope>
    <source>
        <strain evidence="2">UP504</strain>
    </source>
</reference>
<feature type="transmembrane region" description="Helical" evidence="1">
    <location>
        <begin position="58"/>
        <end position="79"/>
    </location>
</feature>
<dbReference type="EMBL" id="MU129436">
    <property type="protein sequence ID" value="KAF9503133.1"/>
    <property type="molecule type" value="Genomic_DNA"/>
</dbReference>
<evidence type="ECO:0000313" key="3">
    <source>
        <dbReference type="Proteomes" id="UP000886523"/>
    </source>
</evidence>
<organism evidence="2 3">
    <name type="scientific">Hydnum rufescens UP504</name>
    <dbReference type="NCBI Taxonomy" id="1448309"/>
    <lineage>
        <taxon>Eukaryota</taxon>
        <taxon>Fungi</taxon>
        <taxon>Dikarya</taxon>
        <taxon>Basidiomycota</taxon>
        <taxon>Agaricomycotina</taxon>
        <taxon>Agaricomycetes</taxon>
        <taxon>Cantharellales</taxon>
        <taxon>Hydnaceae</taxon>
        <taxon>Hydnum</taxon>
    </lineage>
</organism>
<proteinExistence type="predicted"/>
<accession>A0A9P6ABU9</accession>